<dbReference type="InterPro" id="IPR036388">
    <property type="entry name" value="WH-like_DNA-bd_sf"/>
</dbReference>
<keyword evidence="2" id="KW-1185">Reference proteome</keyword>
<sequence length="196" mass="21143">MLDLDVIDDPARAAVALDPVKRRILAELSEPASAAALASRVGLTRQKVNYHLRALEEHQLVAPAGERHWGGLTERLLVASAASFVVSPAALGSLGADPERNPDRLSASYLIALAARIVREVGTLWREARRQDKRLATLSLDSVIRFRSAAERAAFTRELSEAVAGLAARYHDESAPGGRSHRLVVCAYPAPEATHS</sequence>
<dbReference type="CDD" id="cd00090">
    <property type="entry name" value="HTH_ARSR"/>
    <property type="match status" value="1"/>
</dbReference>
<comment type="caution">
    <text evidence="1">The sequence shown here is derived from an EMBL/GenBank/DDBJ whole genome shotgun (WGS) entry which is preliminary data.</text>
</comment>
<dbReference type="InterPro" id="IPR011991">
    <property type="entry name" value="ArsR-like_HTH"/>
</dbReference>
<gene>
    <name evidence="1" type="ORF">ACFPOB_19900</name>
</gene>
<name>A0ABW0IU36_9HYPH</name>
<dbReference type="Pfam" id="PF12840">
    <property type="entry name" value="HTH_20"/>
    <property type="match status" value="1"/>
</dbReference>
<dbReference type="SUPFAM" id="SSF46785">
    <property type="entry name" value="Winged helix' DNA-binding domain"/>
    <property type="match status" value="1"/>
</dbReference>
<dbReference type="RefSeq" id="WP_377800113.1">
    <property type="nucleotide sequence ID" value="NZ_JBHSLW010000034.1"/>
</dbReference>
<accession>A0ABW0IU36</accession>
<dbReference type="Gene3D" id="1.10.10.10">
    <property type="entry name" value="Winged helix-like DNA-binding domain superfamily/Winged helix DNA-binding domain"/>
    <property type="match status" value="1"/>
</dbReference>
<dbReference type="Proteomes" id="UP001596053">
    <property type="component" value="Unassembled WGS sequence"/>
</dbReference>
<dbReference type="InterPro" id="IPR036390">
    <property type="entry name" value="WH_DNA-bd_sf"/>
</dbReference>
<proteinExistence type="predicted"/>
<protein>
    <submittedName>
        <fullName evidence="1">ArsR/SmtB family transcription factor</fullName>
    </submittedName>
</protein>
<evidence type="ECO:0000313" key="1">
    <source>
        <dbReference type="EMBL" id="MFC5421828.1"/>
    </source>
</evidence>
<reference evidence="2" key="1">
    <citation type="journal article" date="2019" name="Int. J. Syst. Evol. Microbiol.">
        <title>The Global Catalogue of Microorganisms (GCM) 10K type strain sequencing project: providing services to taxonomists for standard genome sequencing and annotation.</title>
        <authorList>
            <consortium name="The Broad Institute Genomics Platform"/>
            <consortium name="The Broad Institute Genome Sequencing Center for Infectious Disease"/>
            <person name="Wu L."/>
            <person name="Ma J."/>
        </authorList>
    </citation>
    <scope>NUCLEOTIDE SEQUENCE [LARGE SCALE GENOMIC DNA]</scope>
    <source>
        <strain evidence="2">NCAIM B.01391</strain>
    </source>
</reference>
<evidence type="ECO:0000313" key="2">
    <source>
        <dbReference type="Proteomes" id="UP001596053"/>
    </source>
</evidence>
<organism evidence="1 2">
    <name type="scientific">Bosea eneae</name>
    <dbReference type="NCBI Taxonomy" id="151454"/>
    <lineage>
        <taxon>Bacteria</taxon>
        <taxon>Pseudomonadati</taxon>
        <taxon>Pseudomonadota</taxon>
        <taxon>Alphaproteobacteria</taxon>
        <taxon>Hyphomicrobiales</taxon>
        <taxon>Boseaceae</taxon>
        <taxon>Bosea</taxon>
    </lineage>
</organism>
<dbReference type="EMBL" id="JBHSLW010000034">
    <property type="protein sequence ID" value="MFC5421828.1"/>
    <property type="molecule type" value="Genomic_DNA"/>
</dbReference>